<dbReference type="InterPro" id="IPR004875">
    <property type="entry name" value="DDE_SF_endonuclease_dom"/>
</dbReference>
<dbReference type="Pfam" id="PF03184">
    <property type="entry name" value="DDE_1"/>
    <property type="match status" value="1"/>
</dbReference>
<proteinExistence type="predicted"/>
<dbReference type="GO" id="GO:0003676">
    <property type="term" value="F:nucleic acid binding"/>
    <property type="evidence" value="ECO:0007669"/>
    <property type="project" value="InterPro"/>
</dbReference>
<evidence type="ECO:0000313" key="2">
    <source>
        <dbReference type="EMBL" id="RXM30917.1"/>
    </source>
</evidence>
<evidence type="ECO:0000313" key="3">
    <source>
        <dbReference type="Proteomes" id="UP000289886"/>
    </source>
</evidence>
<reference evidence="2 3" key="1">
    <citation type="submission" date="2019-01" db="EMBL/GenBank/DDBJ databases">
        <title>Draft Genome and Complete Hox-Cluster Characterization of the Sterlet Sturgeon (Acipenser ruthenus).</title>
        <authorList>
            <person name="Wei Q."/>
        </authorList>
    </citation>
    <scope>NUCLEOTIDE SEQUENCE [LARGE SCALE GENOMIC DNA]</scope>
    <source>
        <strain evidence="2">WHYD16114868_AA</strain>
        <tissue evidence="2">Blood</tissue>
    </source>
</reference>
<name>A0A444U6V8_ACIRT</name>
<accession>A0A444U6V8</accession>
<organism evidence="2 3">
    <name type="scientific">Acipenser ruthenus</name>
    <name type="common">Sterlet sturgeon</name>
    <dbReference type="NCBI Taxonomy" id="7906"/>
    <lineage>
        <taxon>Eukaryota</taxon>
        <taxon>Metazoa</taxon>
        <taxon>Chordata</taxon>
        <taxon>Craniata</taxon>
        <taxon>Vertebrata</taxon>
        <taxon>Euteleostomi</taxon>
        <taxon>Actinopterygii</taxon>
        <taxon>Chondrostei</taxon>
        <taxon>Acipenseriformes</taxon>
        <taxon>Acipenseridae</taxon>
        <taxon>Acipenser</taxon>
    </lineage>
</organism>
<protein>
    <recommendedName>
        <fullName evidence="1">DDE-1 domain-containing protein</fullName>
    </recommendedName>
</protein>
<evidence type="ECO:0000259" key="1">
    <source>
        <dbReference type="Pfam" id="PF03184"/>
    </source>
</evidence>
<sequence length="195" mass="21574">MSNLVAKINNSSSATELSKSITVLDAIYWIEQAWSQVKDSTITKCFAKAGLGTDSEIIKTEPSESNESETWLQQLIEHVGVQITTAEYMNFDDSFPTEETYGNDWEQHLLAQHLNPATINVSTFKDQSDVEEETSASPVSLSEALNTLEGLRKTILSSSPDGHEKMLQHVNGLTELIEKNIVTTKLKAADNKLLT</sequence>
<dbReference type="Proteomes" id="UP000289886">
    <property type="component" value="Unassembled WGS sequence"/>
</dbReference>
<feature type="domain" description="DDE-1" evidence="1">
    <location>
        <begin position="9"/>
        <end position="46"/>
    </location>
</feature>
<dbReference type="AlphaFoldDB" id="A0A444U6V8"/>
<dbReference type="EMBL" id="SCEB01215176">
    <property type="protein sequence ID" value="RXM30917.1"/>
    <property type="molecule type" value="Genomic_DNA"/>
</dbReference>
<comment type="caution">
    <text evidence="2">The sequence shown here is derived from an EMBL/GenBank/DDBJ whole genome shotgun (WGS) entry which is preliminary data.</text>
</comment>
<keyword evidence="3" id="KW-1185">Reference proteome</keyword>
<gene>
    <name evidence="2" type="ORF">EOD39_7422</name>
</gene>